<accession>A0AAU9LJX7</accession>
<evidence type="ECO:0000313" key="2">
    <source>
        <dbReference type="EMBL" id="CAH1413636.1"/>
    </source>
</evidence>
<evidence type="ECO:0000313" key="3">
    <source>
        <dbReference type="Proteomes" id="UP001157418"/>
    </source>
</evidence>
<dbReference type="AlphaFoldDB" id="A0AAU9LJX7"/>
<dbReference type="EMBL" id="CAKMRJ010000001">
    <property type="protein sequence ID" value="CAH1413636.1"/>
    <property type="molecule type" value="Genomic_DNA"/>
</dbReference>
<feature type="compositionally biased region" description="Basic and acidic residues" evidence="1">
    <location>
        <begin position="76"/>
        <end position="87"/>
    </location>
</feature>
<feature type="compositionally biased region" description="Low complexity" evidence="1">
    <location>
        <begin position="37"/>
        <end position="47"/>
    </location>
</feature>
<sequence>MKVQSNSPMRQKFCTSSSRSVSFEELPPSSPNLQVHRTTTSRSVFRRSSSHDDEGGGDGDDGGVDLKKRSPSPARQSRESDGSKEGDAFVNSKALNGDGDED</sequence>
<comment type="caution">
    <text evidence="2">The sequence shown here is derived from an EMBL/GenBank/DDBJ whole genome shotgun (WGS) entry which is preliminary data.</text>
</comment>
<evidence type="ECO:0000256" key="1">
    <source>
        <dbReference type="SAM" id="MobiDB-lite"/>
    </source>
</evidence>
<feature type="compositionally biased region" description="Polar residues" evidence="1">
    <location>
        <begin position="1"/>
        <end position="21"/>
    </location>
</feature>
<organism evidence="2 3">
    <name type="scientific">Lactuca virosa</name>
    <dbReference type="NCBI Taxonomy" id="75947"/>
    <lineage>
        <taxon>Eukaryota</taxon>
        <taxon>Viridiplantae</taxon>
        <taxon>Streptophyta</taxon>
        <taxon>Embryophyta</taxon>
        <taxon>Tracheophyta</taxon>
        <taxon>Spermatophyta</taxon>
        <taxon>Magnoliopsida</taxon>
        <taxon>eudicotyledons</taxon>
        <taxon>Gunneridae</taxon>
        <taxon>Pentapetalae</taxon>
        <taxon>asterids</taxon>
        <taxon>campanulids</taxon>
        <taxon>Asterales</taxon>
        <taxon>Asteraceae</taxon>
        <taxon>Cichorioideae</taxon>
        <taxon>Cichorieae</taxon>
        <taxon>Lactucinae</taxon>
        <taxon>Lactuca</taxon>
    </lineage>
</organism>
<name>A0AAU9LJX7_9ASTR</name>
<proteinExistence type="predicted"/>
<feature type="region of interest" description="Disordered" evidence="1">
    <location>
        <begin position="1"/>
        <end position="102"/>
    </location>
</feature>
<dbReference type="Proteomes" id="UP001157418">
    <property type="component" value="Unassembled WGS sequence"/>
</dbReference>
<gene>
    <name evidence="2" type="ORF">LVIROSA_LOCUS1593</name>
</gene>
<reference evidence="2 3" key="1">
    <citation type="submission" date="2022-01" db="EMBL/GenBank/DDBJ databases">
        <authorList>
            <person name="Xiong W."/>
            <person name="Schranz E."/>
        </authorList>
    </citation>
    <scope>NUCLEOTIDE SEQUENCE [LARGE SCALE GENOMIC DNA]</scope>
</reference>
<keyword evidence="3" id="KW-1185">Reference proteome</keyword>
<protein>
    <submittedName>
        <fullName evidence="2">Uncharacterized protein</fullName>
    </submittedName>
</protein>